<reference evidence="2 3" key="1">
    <citation type="journal article" date="2007" name="Science">
        <title>Sea anemone genome reveals ancestral eumetazoan gene repertoire and genomic organization.</title>
        <authorList>
            <person name="Putnam N.H."/>
            <person name="Srivastava M."/>
            <person name="Hellsten U."/>
            <person name="Dirks B."/>
            <person name="Chapman J."/>
            <person name="Salamov A."/>
            <person name="Terry A."/>
            <person name="Shapiro H."/>
            <person name="Lindquist E."/>
            <person name="Kapitonov V.V."/>
            <person name="Jurka J."/>
            <person name="Genikhovich G."/>
            <person name="Grigoriev I.V."/>
            <person name="Lucas S.M."/>
            <person name="Steele R.E."/>
            <person name="Finnerty J.R."/>
            <person name="Technau U."/>
            <person name="Martindale M.Q."/>
            <person name="Rokhsar D.S."/>
        </authorList>
    </citation>
    <scope>NUCLEOTIDE SEQUENCE [LARGE SCALE GENOMIC DNA]</scope>
    <source>
        <strain evidence="3">CH2 X CH6</strain>
    </source>
</reference>
<proteinExistence type="predicted"/>
<keyword evidence="3" id="KW-1185">Reference proteome</keyword>
<dbReference type="HOGENOM" id="CLU_1246660_0_0_1"/>
<dbReference type="AlphaFoldDB" id="A7T028"/>
<protein>
    <submittedName>
        <fullName evidence="2">Uncharacterized protein</fullName>
    </submittedName>
</protein>
<dbReference type="InParanoid" id="A7T028"/>
<name>A7T028_NEMVE</name>
<feature type="compositionally biased region" description="Basic and acidic residues" evidence="1">
    <location>
        <begin position="96"/>
        <end position="120"/>
    </location>
</feature>
<accession>A7T028</accession>
<evidence type="ECO:0000313" key="3">
    <source>
        <dbReference type="Proteomes" id="UP000001593"/>
    </source>
</evidence>
<dbReference type="EMBL" id="DS469995">
    <property type="protein sequence ID" value="EDO30685.1"/>
    <property type="molecule type" value="Genomic_DNA"/>
</dbReference>
<dbReference type="KEGG" id="nve:5501502"/>
<organism evidence="2 3">
    <name type="scientific">Nematostella vectensis</name>
    <name type="common">Starlet sea anemone</name>
    <dbReference type="NCBI Taxonomy" id="45351"/>
    <lineage>
        <taxon>Eukaryota</taxon>
        <taxon>Metazoa</taxon>
        <taxon>Cnidaria</taxon>
        <taxon>Anthozoa</taxon>
        <taxon>Hexacorallia</taxon>
        <taxon>Actiniaria</taxon>
        <taxon>Edwardsiidae</taxon>
        <taxon>Nematostella</taxon>
    </lineage>
</organism>
<gene>
    <name evidence="2" type="ORF">NEMVEDRAFT_v1g220233</name>
</gene>
<feature type="region of interest" description="Disordered" evidence="1">
    <location>
        <begin position="52"/>
        <end position="128"/>
    </location>
</feature>
<sequence length="222" mass="25603">MKKLLLQQEEEIAQHRMDLERKKIELEYEQKARACKLKFQVQIAEKEAELLEERGSESDSCVSEEYKGDVGVMPPMSQEEKLMKWTEQCDPIPDNPRPDTPKLMEGPSHPKDPIPERKPQINDQEAPPSSYRKTLFGFLPVNNTDIMLKLTMLQAMQPVKFSGNPSDFPNFRKRLRDNLEDEILSDSQKVEFLPKFLSGEAFEVVERVSGCSYSVIVDILED</sequence>
<dbReference type="Proteomes" id="UP000001593">
    <property type="component" value="Unassembled WGS sequence"/>
</dbReference>
<evidence type="ECO:0000256" key="1">
    <source>
        <dbReference type="SAM" id="MobiDB-lite"/>
    </source>
</evidence>
<evidence type="ECO:0000313" key="2">
    <source>
        <dbReference type="EMBL" id="EDO30685.1"/>
    </source>
</evidence>